<keyword evidence="7 8" id="KW-0472">Membrane</keyword>
<accession>A0A2T5YSW6</accession>
<evidence type="ECO:0000256" key="5">
    <source>
        <dbReference type="ARBA" id="ARBA00022989"/>
    </source>
</evidence>
<dbReference type="GO" id="GO:0015297">
    <property type="term" value="F:antiporter activity"/>
    <property type="evidence" value="ECO:0007669"/>
    <property type="project" value="UniProtKB-KW"/>
</dbReference>
<dbReference type="GO" id="GO:0016020">
    <property type="term" value="C:membrane"/>
    <property type="evidence" value="ECO:0007669"/>
    <property type="project" value="UniProtKB-SubCell"/>
</dbReference>
<dbReference type="InterPro" id="IPR038770">
    <property type="entry name" value="Na+/solute_symporter_sf"/>
</dbReference>
<feature type="transmembrane region" description="Helical" evidence="8">
    <location>
        <begin position="303"/>
        <end position="324"/>
    </location>
</feature>
<dbReference type="Pfam" id="PF00999">
    <property type="entry name" value="Na_H_Exchanger"/>
    <property type="match status" value="1"/>
</dbReference>
<feature type="transmembrane region" description="Helical" evidence="8">
    <location>
        <begin position="187"/>
        <end position="210"/>
    </location>
</feature>
<feature type="transmembrane region" description="Helical" evidence="8">
    <location>
        <begin position="336"/>
        <end position="360"/>
    </location>
</feature>
<keyword evidence="3" id="KW-0050">Antiport</keyword>
<sequence length="692" mass="76142">MLLKIDLTLPFEAPVLIFTLVLLIILIAPIVLNKFKIPGIVGMILAGVIIGPYGFGILERDASIELFGTVGLLYIMFLAGLEVDMIEFKKNKNKSLGFGALTFLIPITVGTAIFYYIFNYDLAPAILLSSMFSTHTLIAYPIASKLGISKNEAVTVTIGGTIITDTAVLLVLAVVAGSAEGDLDMAYWIRLSISLAIFTAIVTYIFPIIAKWFFKQLESEKGAHYIFVLTMVFAAAFLAELAGVEAIIGAFLAGLALNQLIPHTSPLMNRIEFVGNNLFIPFFLISVGMLVDVRVLLRGPEALIIAGTIVVVALTTKYLAAWATQKIYGYTSIQRNLIFGLSSAHAAATLAVILVGYNLGMINEEALNGTIVLILVTCLVSSFVTEKSGRALAIVESQKKPDLSQKPDRILVPIANPKNIESLVDLAIMMKNPDYNEPIYPLAVVIDDERAEEEIYKKNKMLQEAIKHASATDSDVQLVAKIDINIASGILRAIKELMITEVIIGWNAKITTSGRIFGTVLDNLLENTEQMILVCKIIKPINTTSRLVVVVPNNAELERGFLRWIRAIKILAQQLGARVVFRNHESTVETLKQAVQQTKPAIDAEYLPYKNFREFDGMHSELSPDDMVIVISARMETISYSSNMDNVPRILAKNYKDNSFIIIYPEQYPFVEENPVTGIPALYGSDREEGII</sequence>
<keyword evidence="11" id="KW-1185">Reference proteome</keyword>
<evidence type="ECO:0000256" key="4">
    <source>
        <dbReference type="ARBA" id="ARBA00022692"/>
    </source>
</evidence>
<evidence type="ECO:0000313" key="11">
    <source>
        <dbReference type="Proteomes" id="UP000244225"/>
    </source>
</evidence>
<dbReference type="SUPFAM" id="SSF52402">
    <property type="entry name" value="Adenine nucleotide alpha hydrolases-like"/>
    <property type="match status" value="1"/>
</dbReference>
<feature type="transmembrane region" description="Helical" evidence="8">
    <location>
        <begin position="273"/>
        <end position="291"/>
    </location>
</feature>
<dbReference type="Proteomes" id="UP000244225">
    <property type="component" value="Unassembled WGS sequence"/>
</dbReference>
<feature type="domain" description="Cation/H+ exchanger transmembrane" evidence="9">
    <location>
        <begin position="23"/>
        <end position="384"/>
    </location>
</feature>
<dbReference type="PANTHER" id="PTHR43562:SF4">
    <property type="entry name" value="NA(+)_H(+) ANTIPORTER NHAS5"/>
    <property type="match status" value="1"/>
</dbReference>
<dbReference type="PANTHER" id="PTHR43562">
    <property type="entry name" value="NAPA-TYPE SODIUM/HYDROGEN ANTIPORTER"/>
    <property type="match status" value="1"/>
</dbReference>
<evidence type="ECO:0000256" key="2">
    <source>
        <dbReference type="ARBA" id="ARBA00022448"/>
    </source>
</evidence>
<evidence type="ECO:0000259" key="9">
    <source>
        <dbReference type="Pfam" id="PF00999"/>
    </source>
</evidence>
<evidence type="ECO:0000256" key="3">
    <source>
        <dbReference type="ARBA" id="ARBA00022449"/>
    </source>
</evidence>
<dbReference type="EMBL" id="QBKI01000001">
    <property type="protein sequence ID" value="PTX22417.1"/>
    <property type="molecule type" value="Genomic_DNA"/>
</dbReference>
<dbReference type="AlphaFoldDB" id="A0A2T5YSW6"/>
<comment type="subcellular location">
    <subcellularLocation>
        <location evidence="1">Membrane</location>
        <topology evidence="1">Multi-pass membrane protein</topology>
    </subcellularLocation>
</comment>
<feature type="transmembrane region" description="Helical" evidence="8">
    <location>
        <begin position="13"/>
        <end position="32"/>
    </location>
</feature>
<organism evidence="10 11">
    <name type="scientific">Pontibacter mucosus</name>
    <dbReference type="NCBI Taxonomy" id="1649266"/>
    <lineage>
        <taxon>Bacteria</taxon>
        <taxon>Pseudomonadati</taxon>
        <taxon>Bacteroidota</taxon>
        <taxon>Cytophagia</taxon>
        <taxon>Cytophagales</taxon>
        <taxon>Hymenobacteraceae</taxon>
        <taxon>Pontibacter</taxon>
    </lineage>
</organism>
<feature type="transmembrane region" description="Helical" evidence="8">
    <location>
        <begin position="95"/>
        <end position="117"/>
    </location>
</feature>
<name>A0A2T5YSW6_9BACT</name>
<keyword evidence="6" id="KW-0406">Ion transport</keyword>
<dbReference type="OrthoDB" id="9793589at2"/>
<protein>
    <submittedName>
        <fullName evidence="10">Transporter (CPA2 family)</fullName>
    </submittedName>
</protein>
<feature type="transmembrane region" description="Helical" evidence="8">
    <location>
        <begin position="154"/>
        <end position="175"/>
    </location>
</feature>
<keyword evidence="4 8" id="KW-0812">Transmembrane</keyword>
<reference evidence="10 11" key="1">
    <citation type="submission" date="2018-04" db="EMBL/GenBank/DDBJ databases">
        <title>Genomic Encyclopedia of Archaeal and Bacterial Type Strains, Phase II (KMG-II): from individual species to whole genera.</title>
        <authorList>
            <person name="Goeker M."/>
        </authorList>
    </citation>
    <scope>NUCLEOTIDE SEQUENCE [LARGE SCALE GENOMIC DNA]</scope>
    <source>
        <strain evidence="10 11">DSM 100162</strain>
    </source>
</reference>
<gene>
    <name evidence="10" type="ORF">C8N40_101241</name>
</gene>
<proteinExistence type="predicted"/>
<keyword evidence="5 8" id="KW-1133">Transmembrane helix</keyword>
<dbReference type="InterPro" id="IPR006153">
    <property type="entry name" value="Cation/H_exchanger_TM"/>
</dbReference>
<feature type="transmembrane region" description="Helical" evidence="8">
    <location>
        <begin position="222"/>
        <end position="238"/>
    </location>
</feature>
<evidence type="ECO:0000256" key="7">
    <source>
        <dbReference type="ARBA" id="ARBA00023136"/>
    </source>
</evidence>
<feature type="transmembrane region" description="Helical" evidence="8">
    <location>
        <begin position="123"/>
        <end position="142"/>
    </location>
</feature>
<feature type="transmembrane region" description="Helical" evidence="8">
    <location>
        <begin position="64"/>
        <end position="83"/>
    </location>
</feature>
<dbReference type="Gene3D" id="1.20.1530.20">
    <property type="match status" value="1"/>
</dbReference>
<evidence type="ECO:0000256" key="8">
    <source>
        <dbReference type="SAM" id="Phobius"/>
    </source>
</evidence>
<comment type="caution">
    <text evidence="10">The sequence shown here is derived from an EMBL/GenBank/DDBJ whole genome shotgun (WGS) entry which is preliminary data.</text>
</comment>
<evidence type="ECO:0000256" key="1">
    <source>
        <dbReference type="ARBA" id="ARBA00004141"/>
    </source>
</evidence>
<dbReference type="RefSeq" id="WP_108209992.1">
    <property type="nucleotide sequence ID" value="NZ_QBKI01000001.1"/>
</dbReference>
<feature type="transmembrane region" description="Helical" evidence="8">
    <location>
        <begin position="39"/>
        <end position="58"/>
    </location>
</feature>
<dbReference type="GO" id="GO:1902600">
    <property type="term" value="P:proton transmembrane transport"/>
    <property type="evidence" value="ECO:0007669"/>
    <property type="project" value="InterPro"/>
</dbReference>
<feature type="transmembrane region" description="Helical" evidence="8">
    <location>
        <begin position="366"/>
        <end position="384"/>
    </location>
</feature>
<evidence type="ECO:0000256" key="6">
    <source>
        <dbReference type="ARBA" id="ARBA00023065"/>
    </source>
</evidence>
<evidence type="ECO:0000313" key="10">
    <source>
        <dbReference type="EMBL" id="PTX22417.1"/>
    </source>
</evidence>
<keyword evidence="2" id="KW-0813">Transport</keyword>